<organism evidence="2 3">
    <name type="scientific">Dunaliella salina</name>
    <name type="common">Green alga</name>
    <name type="synonym">Protococcus salinus</name>
    <dbReference type="NCBI Taxonomy" id="3046"/>
    <lineage>
        <taxon>Eukaryota</taxon>
        <taxon>Viridiplantae</taxon>
        <taxon>Chlorophyta</taxon>
        <taxon>core chlorophytes</taxon>
        <taxon>Chlorophyceae</taxon>
        <taxon>CS clade</taxon>
        <taxon>Chlamydomonadales</taxon>
        <taxon>Dunaliellaceae</taxon>
        <taxon>Dunaliella</taxon>
    </lineage>
</organism>
<proteinExistence type="predicted"/>
<name>A0ABQ7FXJ6_DUNSA</name>
<dbReference type="SUPFAM" id="SSF56281">
    <property type="entry name" value="Metallo-hydrolase/oxidoreductase"/>
    <property type="match status" value="1"/>
</dbReference>
<dbReference type="PANTHER" id="PTHR43694">
    <property type="entry name" value="RIBONUCLEASE J"/>
    <property type="match status" value="1"/>
</dbReference>
<dbReference type="InterPro" id="IPR036866">
    <property type="entry name" value="RibonucZ/Hydroxyglut_hydro"/>
</dbReference>
<dbReference type="PANTHER" id="PTHR43694:SF1">
    <property type="entry name" value="RIBONUCLEASE J"/>
    <property type="match status" value="1"/>
</dbReference>
<evidence type="ECO:0000313" key="2">
    <source>
        <dbReference type="EMBL" id="KAF5827087.1"/>
    </source>
</evidence>
<dbReference type="Gene3D" id="3.60.15.10">
    <property type="entry name" value="Ribonuclease Z/Hydroxyacylglutathione hydrolase-like"/>
    <property type="match status" value="2"/>
</dbReference>
<sequence>YSDLGMQKILPDTSFLHQWRDKIEALVITHGHEDHIGAMPWVGAGSAFWVTYVSTFFDGRHSGHVVSGCRTVVKGRGPTLSHGEALNKQVELVYPEWQVEPVRVTHSIPDCCGLILRSEEGTIVHSGDWKIDETPLDGVQFDRNTFDLLGEDRQQMYQRLCYDSQSYSVSFASRMKAAADTVQHVDHYAIFIFLQALRNAQNLVLRCGLGDFFREFWNIWVSNGGCSMDLFNAKYIMVHTGHNSLRYVGGYDVIHYHSTMCRLPPGVKAAADASGRKICFVGPSLNHYMEAAYQIGAAPFDPQDELKELLRYVKPQHFLPVHGEYAFLTEHARLAHEEAGVDYCNVIKNGQMLGVYERPSRRHVSAVLLQVVWKALLDRHVCERRHVQKFDELHPSTCTESGERCPSKCMQLGEVSPPKSLADSSGGM</sequence>
<protein>
    <submittedName>
        <fullName evidence="2">Beta-lactamase-like protein</fullName>
    </submittedName>
</protein>
<keyword evidence="3" id="KW-1185">Reference proteome</keyword>
<accession>A0ABQ7FXJ6</accession>
<dbReference type="Proteomes" id="UP000815325">
    <property type="component" value="Unassembled WGS sequence"/>
</dbReference>
<dbReference type="InterPro" id="IPR011108">
    <property type="entry name" value="RMMBL"/>
</dbReference>
<feature type="domain" description="Zn-dependent metallo-hydrolase RNA specificity" evidence="1">
    <location>
        <begin position="303"/>
        <end position="342"/>
    </location>
</feature>
<evidence type="ECO:0000313" key="3">
    <source>
        <dbReference type="Proteomes" id="UP000815325"/>
    </source>
</evidence>
<reference evidence="2" key="1">
    <citation type="submission" date="2017-08" db="EMBL/GenBank/DDBJ databases">
        <authorList>
            <person name="Polle J.E."/>
            <person name="Barry K."/>
            <person name="Cushman J."/>
            <person name="Schmutz J."/>
            <person name="Tran D."/>
            <person name="Hathwaick L.T."/>
            <person name="Yim W.C."/>
            <person name="Jenkins J."/>
            <person name="Mckie-Krisberg Z.M."/>
            <person name="Prochnik S."/>
            <person name="Lindquist E."/>
            <person name="Dockter R.B."/>
            <person name="Adam C."/>
            <person name="Molina H."/>
            <person name="Bunkerborg J."/>
            <person name="Jin E."/>
            <person name="Buchheim M."/>
            <person name="Magnuson J."/>
        </authorList>
    </citation>
    <scope>NUCLEOTIDE SEQUENCE</scope>
    <source>
        <strain evidence="2">CCAP 19/18</strain>
    </source>
</reference>
<gene>
    <name evidence="2" type="ORF">DUNSADRAFT_1364</name>
</gene>
<dbReference type="Pfam" id="PF07521">
    <property type="entry name" value="RMMBL"/>
    <property type="match status" value="1"/>
</dbReference>
<feature type="non-terminal residue" evidence="2">
    <location>
        <position position="1"/>
    </location>
</feature>
<comment type="caution">
    <text evidence="2">The sequence shown here is derived from an EMBL/GenBank/DDBJ whole genome shotgun (WGS) entry which is preliminary data.</text>
</comment>
<dbReference type="EMBL" id="MU070598">
    <property type="protein sequence ID" value="KAF5827087.1"/>
    <property type="molecule type" value="Genomic_DNA"/>
</dbReference>
<evidence type="ECO:0000259" key="1">
    <source>
        <dbReference type="Pfam" id="PF07521"/>
    </source>
</evidence>